<protein>
    <recommendedName>
        <fullName evidence="2">7TM GPCR serpentine receptor class x (Srx) domain-containing protein</fullName>
    </recommendedName>
</protein>
<dbReference type="AlphaFoldDB" id="A0AAN8EVU1"/>
<evidence type="ECO:0000313" key="3">
    <source>
        <dbReference type="EMBL" id="KAK5969216.1"/>
    </source>
</evidence>
<feature type="transmembrane region" description="Helical" evidence="1">
    <location>
        <begin position="42"/>
        <end position="63"/>
    </location>
</feature>
<evidence type="ECO:0000313" key="4">
    <source>
        <dbReference type="Proteomes" id="UP001331761"/>
    </source>
</evidence>
<keyword evidence="4" id="KW-1185">Reference proteome</keyword>
<dbReference type="Proteomes" id="UP001331761">
    <property type="component" value="Unassembled WGS sequence"/>
</dbReference>
<keyword evidence="1" id="KW-1133">Transmembrane helix</keyword>
<organism evidence="3 4">
    <name type="scientific">Trichostrongylus colubriformis</name>
    <name type="common">Black scour worm</name>
    <dbReference type="NCBI Taxonomy" id="6319"/>
    <lineage>
        <taxon>Eukaryota</taxon>
        <taxon>Metazoa</taxon>
        <taxon>Ecdysozoa</taxon>
        <taxon>Nematoda</taxon>
        <taxon>Chromadorea</taxon>
        <taxon>Rhabditida</taxon>
        <taxon>Rhabditina</taxon>
        <taxon>Rhabditomorpha</taxon>
        <taxon>Strongyloidea</taxon>
        <taxon>Trichostrongylidae</taxon>
        <taxon>Trichostrongylus</taxon>
    </lineage>
</organism>
<dbReference type="SUPFAM" id="SSF81321">
    <property type="entry name" value="Family A G protein-coupled receptor-like"/>
    <property type="match status" value="1"/>
</dbReference>
<dbReference type="PANTHER" id="PTHR23017">
    <property type="entry name" value="SERPENTINE RECEPTOR, CLASS X"/>
    <property type="match status" value="1"/>
</dbReference>
<feature type="domain" description="7TM GPCR serpentine receptor class x (Srx)" evidence="2">
    <location>
        <begin position="28"/>
        <end position="138"/>
    </location>
</feature>
<sequence>MSNSAANLEEDAAAIRDRHIAALAIFMECGRMSWYVDFSQDLIIVILIAIIDTVTILKFRLTSAQIDKGNSRMAASKRSMEKNFLRQVVLQDVLFAIGLGSYFFFAWFFENKWVIWSLSTLAWCFLHLSDAIITITFNKEFRRLICSCMSCHSCEQI</sequence>
<proteinExistence type="predicted"/>
<name>A0AAN8EVU1_TRICO</name>
<feature type="transmembrane region" description="Helical" evidence="1">
    <location>
        <begin position="84"/>
        <end position="109"/>
    </location>
</feature>
<evidence type="ECO:0000256" key="1">
    <source>
        <dbReference type="SAM" id="Phobius"/>
    </source>
</evidence>
<dbReference type="InterPro" id="IPR019430">
    <property type="entry name" value="7TM_GPCR_serpentine_rcpt_Srx"/>
</dbReference>
<dbReference type="Pfam" id="PF10328">
    <property type="entry name" value="7TM_GPCR_Srx"/>
    <property type="match status" value="1"/>
</dbReference>
<dbReference type="EMBL" id="WIXE01020437">
    <property type="protein sequence ID" value="KAK5969216.1"/>
    <property type="molecule type" value="Genomic_DNA"/>
</dbReference>
<dbReference type="PANTHER" id="PTHR23017:SF44">
    <property type="entry name" value="G-PROTEIN COUPLED RECEPTORS FAMILY 1 PROFILE DOMAIN-CONTAINING PROTEIN"/>
    <property type="match status" value="1"/>
</dbReference>
<evidence type="ECO:0000259" key="2">
    <source>
        <dbReference type="Pfam" id="PF10328"/>
    </source>
</evidence>
<feature type="transmembrane region" description="Helical" evidence="1">
    <location>
        <begin position="115"/>
        <end position="137"/>
    </location>
</feature>
<keyword evidence="1" id="KW-0472">Membrane</keyword>
<reference evidence="3 4" key="1">
    <citation type="submission" date="2019-10" db="EMBL/GenBank/DDBJ databases">
        <title>Assembly and Annotation for the nematode Trichostrongylus colubriformis.</title>
        <authorList>
            <person name="Martin J."/>
        </authorList>
    </citation>
    <scope>NUCLEOTIDE SEQUENCE [LARGE SCALE GENOMIC DNA]</scope>
    <source>
        <strain evidence="3">G859</strain>
        <tissue evidence="3">Whole worm</tissue>
    </source>
</reference>
<comment type="caution">
    <text evidence="3">The sequence shown here is derived from an EMBL/GenBank/DDBJ whole genome shotgun (WGS) entry which is preliminary data.</text>
</comment>
<accession>A0AAN8EVU1</accession>
<gene>
    <name evidence="3" type="ORF">GCK32_013563</name>
</gene>
<keyword evidence="1" id="KW-0812">Transmembrane</keyword>